<dbReference type="EMBL" id="JACCHS010000130">
    <property type="protein sequence ID" value="NYT47343.1"/>
    <property type="molecule type" value="Genomic_DNA"/>
</dbReference>
<comment type="caution">
    <text evidence="2">The sequence shown here is derived from an EMBL/GenBank/DDBJ whole genome shotgun (WGS) entry which is preliminary data.</text>
</comment>
<dbReference type="AlphaFoldDB" id="A0A7Z0MP86"/>
<dbReference type="InterPro" id="IPR006342">
    <property type="entry name" value="FkbM_mtfrase"/>
</dbReference>
<dbReference type="Proteomes" id="UP000537890">
    <property type="component" value="Unassembled WGS sequence"/>
</dbReference>
<evidence type="ECO:0000259" key="1">
    <source>
        <dbReference type="Pfam" id="PF05050"/>
    </source>
</evidence>
<protein>
    <submittedName>
        <fullName evidence="2">FkbM family methyltransferase</fullName>
    </submittedName>
</protein>
<proteinExistence type="predicted"/>
<keyword evidence="2" id="KW-0808">Transferase</keyword>
<gene>
    <name evidence="2" type="ORF">H0A75_06955</name>
</gene>
<dbReference type="GO" id="GO:0032259">
    <property type="term" value="P:methylation"/>
    <property type="evidence" value="ECO:0007669"/>
    <property type="project" value="UniProtKB-KW"/>
</dbReference>
<sequence length="78" mass="8999">MRDITHIHIFILDVEGGELEALHTMNWNIPVDFWVIELHNTNPEKIVPFPICCCQKYTYNQNGTSVESASKEWIAALI</sequence>
<dbReference type="Pfam" id="PF05050">
    <property type="entry name" value="Methyltransf_21"/>
    <property type="match status" value="1"/>
</dbReference>
<keyword evidence="2" id="KW-0489">Methyltransferase</keyword>
<evidence type="ECO:0000313" key="2">
    <source>
        <dbReference type="EMBL" id="NYT47343.1"/>
    </source>
</evidence>
<reference evidence="2 3" key="1">
    <citation type="submission" date="2020-05" db="EMBL/GenBank/DDBJ databases">
        <title>Horizontal transmission and recombination maintain forever young bacterial symbiont genomes.</title>
        <authorList>
            <person name="Russell S.L."/>
            <person name="Pepper-Tunick E."/>
            <person name="Svedberg J."/>
            <person name="Byrne A."/>
            <person name="Ruelas Castillo J."/>
            <person name="Vollmers C."/>
            <person name="Beinart R.A."/>
            <person name="Corbett-Detig R."/>
        </authorList>
    </citation>
    <scope>NUCLEOTIDE SEQUENCE [LARGE SCALE GENOMIC DNA]</scope>
    <source>
        <strain evidence="2">4727-3</strain>
    </source>
</reference>
<feature type="domain" description="Methyltransferase FkbM" evidence="1">
    <location>
        <begin position="3"/>
        <end position="45"/>
    </location>
</feature>
<name>A0A7Z0MP86_9GAMM</name>
<dbReference type="GO" id="GO:0008168">
    <property type="term" value="F:methyltransferase activity"/>
    <property type="evidence" value="ECO:0007669"/>
    <property type="project" value="UniProtKB-KW"/>
</dbReference>
<accession>A0A7Z0MP86</accession>
<organism evidence="2 3">
    <name type="scientific">Candidatus Methanofishera endochildressiae</name>
    <dbReference type="NCBI Taxonomy" id="2738884"/>
    <lineage>
        <taxon>Bacteria</taxon>
        <taxon>Pseudomonadati</taxon>
        <taxon>Pseudomonadota</taxon>
        <taxon>Gammaproteobacteria</taxon>
        <taxon>Candidatus Methanofishera</taxon>
    </lineage>
</organism>
<evidence type="ECO:0000313" key="3">
    <source>
        <dbReference type="Proteomes" id="UP000537890"/>
    </source>
</evidence>